<gene>
    <name evidence="1" type="ORF">CCMP2556_LOCUS48047</name>
</gene>
<sequence length="309" mass="34744">MSDLKLDEASEPINPWITHIAPADVDLVLAAAPKPVTFWLELGAFEGGSATVATERILAHEFNASVVAVDTFLGDLFMLWTRQPEDRRKMLRKDGGIAIFDHFRRNVRAAGLQSCILPLQTTSIVALRLVALLAERQITPLPQVIYLDSAHEEGEVLLELSLAWKALPPGGVLFGDDWVLHEGFKDDNVTVLLEGGTQRDVLRFAALIEEELDDEWGLKFQPLRTLGRMRPGLFVSYQSLQWFMKKLSMKKLSKVKNTWQQRHPSMSNAGYVCWSIGFQKDGCCNETRFGPGGNSKCWDLLFTHERCCT</sequence>
<keyword evidence="2" id="KW-1185">Reference proteome</keyword>
<dbReference type="Proteomes" id="UP001642484">
    <property type="component" value="Unassembled WGS sequence"/>
</dbReference>
<proteinExistence type="predicted"/>
<comment type="caution">
    <text evidence="1">The sequence shown here is derived from an EMBL/GenBank/DDBJ whole genome shotgun (WGS) entry which is preliminary data.</text>
</comment>
<accession>A0ABP0RN07</accession>
<dbReference type="Gene3D" id="3.40.50.150">
    <property type="entry name" value="Vaccinia Virus protein VP39"/>
    <property type="match status" value="1"/>
</dbReference>
<dbReference type="SUPFAM" id="SSF53335">
    <property type="entry name" value="S-adenosyl-L-methionine-dependent methyltransferases"/>
    <property type="match status" value="1"/>
</dbReference>
<dbReference type="Pfam" id="PF13578">
    <property type="entry name" value="Methyltransf_24"/>
    <property type="match status" value="1"/>
</dbReference>
<evidence type="ECO:0008006" key="3">
    <source>
        <dbReference type="Google" id="ProtNLM"/>
    </source>
</evidence>
<evidence type="ECO:0000313" key="1">
    <source>
        <dbReference type="EMBL" id="CAK9102001.1"/>
    </source>
</evidence>
<dbReference type="EMBL" id="CAXAMN010026295">
    <property type="protein sequence ID" value="CAK9102001.1"/>
    <property type="molecule type" value="Genomic_DNA"/>
</dbReference>
<protein>
    <recommendedName>
        <fullName evidence="3">Class I SAM-dependent methyltransferase</fullName>
    </recommendedName>
</protein>
<reference evidence="1 2" key="1">
    <citation type="submission" date="2024-02" db="EMBL/GenBank/DDBJ databases">
        <authorList>
            <person name="Chen Y."/>
            <person name="Shah S."/>
            <person name="Dougan E. K."/>
            <person name="Thang M."/>
            <person name="Chan C."/>
        </authorList>
    </citation>
    <scope>NUCLEOTIDE SEQUENCE [LARGE SCALE GENOMIC DNA]</scope>
</reference>
<organism evidence="1 2">
    <name type="scientific">Durusdinium trenchii</name>
    <dbReference type="NCBI Taxonomy" id="1381693"/>
    <lineage>
        <taxon>Eukaryota</taxon>
        <taxon>Sar</taxon>
        <taxon>Alveolata</taxon>
        <taxon>Dinophyceae</taxon>
        <taxon>Suessiales</taxon>
        <taxon>Symbiodiniaceae</taxon>
        <taxon>Durusdinium</taxon>
    </lineage>
</organism>
<name>A0ABP0RN07_9DINO</name>
<dbReference type="InterPro" id="IPR029063">
    <property type="entry name" value="SAM-dependent_MTases_sf"/>
</dbReference>
<evidence type="ECO:0000313" key="2">
    <source>
        <dbReference type="Proteomes" id="UP001642484"/>
    </source>
</evidence>